<evidence type="ECO:0000256" key="2">
    <source>
        <dbReference type="SAM" id="SignalP"/>
    </source>
</evidence>
<evidence type="ECO:0000313" key="5">
    <source>
        <dbReference type="Proteomes" id="UP000182272"/>
    </source>
</evidence>
<dbReference type="GeneID" id="300210227"/>
<evidence type="ECO:0000313" key="6">
    <source>
        <dbReference type="Proteomes" id="UP000199524"/>
    </source>
</evidence>
<evidence type="ECO:0008006" key="7">
    <source>
        <dbReference type="Google" id="ProtNLM"/>
    </source>
</evidence>
<feature type="region of interest" description="Disordered" evidence="1">
    <location>
        <begin position="36"/>
        <end position="74"/>
    </location>
</feature>
<name>A0A1H1ZYA7_9PSED</name>
<sequence>MKLSTLFMAGVLSVTSFAAFAEGGSDRVRERWENFQASQQMAREQAEQQTLTAQAQKNDAASGEVKAVQQQPDT</sequence>
<protein>
    <recommendedName>
        <fullName evidence="7">Secreted protein</fullName>
    </recommendedName>
</protein>
<feature type="chain" id="PRO_5009268249" description="Secreted protein" evidence="2">
    <location>
        <begin position="22"/>
        <end position="74"/>
    </location>
</feature>
<evidence type="ECO:0000313" key="3">
    <source>
        <dbReference type="EMBL" id="SDT38236.1"/>
    </source>
</evidence>
<dbReference type="RefSeq" id="WP_019361813.1">
    <property type="nucleotide sequence ID" value="NZ_CP162519.1"/>
</dbReference>
<organism evidence="3 6">
    <name type="scientific">Pseudomonas asplenii</name>
    <dbReference type="NCBI Taxonomy" id="53407"/>
    <lineage>
        <taxon>Bacteria</taxon>
        <taxon>Pseudomonadati</taxon>
        <taxon>Pseudomonadota</taxon>
        <taxon>Gammaproteobacteria</taxon>
        <taxon>Pseudomonadales</taxon>
        <taxon>Pseudomonadaceae</taxon>
        <taxon>Pseudomonas</taxon>
    </lineage>
</organism>
<dbReference type="OrthoDB" id="7027963at2"/>
<dbReference type="EMBL" id="LT629777">
    <property type="protein sequence ID" value="SDT38236.1"/>
    <property type="molecule type" value="Genomic_DNA"/>
</dbReference>
<dbReference type="Proteomes" id="UP000182272">
    <property type="component" value="Chromosome I"/>
</dbReference>
<feature type="signal peptide" evidence="2">
    <location>
        <begin position="1"/>
        <end position="21"/>
    </location>
</feature>
<reference evidence="6" key="1">
    <citation type="submission" date="2016-10" db="EMBL/GenBank/DDBJ databases">
        <authorList>
            <person name="Varghese N."/>
            <person name="Submissions S."/>
        </authorList>
    </citation>
    <scope>NUCLEOTIDE SEQUENCE [LARGE SCALE GENOMIC DNA]</scope>
    <source>
        <strain evidence="6">ATCC 23835</strain>
    </source>
</reference>
<feature type="compositionally biased region" description="Low complexity" evidence="1">
    <location>
        <begin position="47"/>
        <end position="56"/>
    </location>
</feature>
<evidence type="ECO:0000313" key="4">
    <source>
        <dbReference type="EMBL" id="SEI16177.1"/>
    </source>
</evidence>
<accession>A0A1H1ZYA7</accession>
<accession>A0A1H6NQS8</accession>
<reference evidence="3 5" key="2">
    <citation type="submission" date="2016-10" db="EMBL/GenBank/DDBJ databases">
        <authorList>
            <person name="de Groot N.N."/>
        </authorList>
    </citation>
    <scope>NUCLEOTIDE SEQUENCE [LARGE SCALE GENOMIC DNA]</scope>
    <source>
        <strain evidence="3">ATCC 23835</strain>
        <strain evidence="4 5">LMG 2158</strain>
    </source>
</reference>
<keyword evidence="2" id="KW-0732">Signal</keyword>
<proteinExistence type="predicted"/>
<dbReference type="EMBL" id="LT629972">
    <property type="protein sequence ID" value="SEI16177.1"/>
    <property type="molecule type" value="Genomic_DNA"/>
</dbReference>
<evidence type="ECO:0000256" key="1">
    <source>
        <dbReference type="SAM" id="MobiDB-lite"/>
    </source>
</evidence>
<keyword evidence="6" id="KW-1185">Reference proteome</keyword>
<dbReference type="Proteomes" id="UP000199524">
    <property type="component" value="Chromosome I"/>
</dbReference>
<dbReference type="AlphaFoldDB" id="A0A1H1ZYA7"/>
<gene>
    <name evidence="4" type="ORF">SAMN05216581_3111</name>
    <name evidence="3" type="ORF">SAMN05216598_5378</name>
</gene>